<dbReference type="InterPro" id="IPR011613">
    <property type="entry name" value="GH15-like"/>
</dbReference>
<dbReference type="Pfam" id="PF19291">
    <property type="entry name" value="TREH_N"/>
    <property type="match status" value="1"/>
</dbReference>
<reference evidence="3 4" key="1">
    <citation type="submission" date="2020-08" db="EMBL/GenBank/DDBJ databases">
        <title>Genomic Encyclopedia of Type Strains, Phase IV (KMG-IV): sequencing the most valuable type-strain genomes for metagenomic binning, comparative biology and taxonomic classification.</title>
        <authorList>
            <person name="Goeker M."/>
        </authorList>
    </citation>
    <scope>NUCLEOTIDE SEQUENCE [LARGE SCALE GENOMIC DNA]</scope>
    <source>
        <strain evidence="3 4">DSM 43350</strain>
    </source>
</reference>
<keyword evidence="4" id="KW-1185">Reference proteome</keyword>
<name>A0A7W9T5B0_9ACTN</name>
<feature type="domain" description="GH15-like" evidence="1">
    <location>
        <begin position="222"/>
        <end position="588"/>
    </location>
</feature>
<dbReference type="InterPro" id="IPR012341">
    <property type="entry name" value="6hp_glycosidase-like_sf"/>
</dbReference>
<evidence type="ECO:0000313" key="4">
    <source>
        <dbReference type="Proteomes" id="UP000591537"/>
    </source>
</evidence>
<accession>A0A7W9T5B0</accession>
<dbReference type="PANTHER" id="PTHR31616">
    <property type="entry name" value="TREHALASE"/>
    <property type="match status" value="1"/>
</dbReference>
<dbReference type="PANTHER" id="PTHR31616:SF0">
    <property type="entry name" value="GLUCAN 1,4-ALPHA-GLUCOSIDASE"/>
    <property type="match status" value="1"/>
</dbReference>
<evidence type="ECO:0000259" key="1">
    <source>
        <dbReference type="Pfam" id="PF00723"/>
    </source>
</evidence>
<dbReference type="SUPFAM" id="SSF48208">
    <property type="entry name" value="Six-hairpin glycosidases"/>
    <property type="match status" value="1"/>
</dbReference>
<dbReference type="GO" id="GO:0004553">
    <property type="term" value="F:hydrolase activity, hydrolyzing O-glycosyl compounds"/>
    <property type="evidence" value="ECO:0007669"/>
    <property type="project" value="TreeGrafter"/>
</dbReference>
<comment type="caution">
    <text evidence="3">The sequence shown here is derived from an EMBL/GenBank/DDBJ whole genome shotgun (WGS) entry which is preliminary data.</text>
</comment>
<gene>
    <name evidence="3" type="ORF">HNR57_000254</name>
</gene>
<feature type="domain" description="Trehalase-like N-terminal" evidence="2">
    <location>
        <begin position="3"/>
        <end position="114"/>
    </location>
</feature>
<proteinExistence type="predicted"/>
<organism evidence="3 4">
    <name type="scientific">Streptomyces paradoxus</name>
    <dbReference type="NCBI Taxonomy" id="66375"/>
    <lineage>
        <taxon>Bacteria</taxon>
        <taxon>Bacillati</taxon>
        <taxon>Actinomycetota</taxon>
        <taxon>Actinomycetes</taxon>
        <taxon>Kitasatosporales</taxon>
        <taxon>Streptomycetaceae</taxon>
        <taxon>Streptomyces</taxon>
    </lineage>
</organism>
<dbReference type="InterPro" id="IPR008928">
    <property type="entry name" value="6-hairpin_glycosidase_sf"/>
</dbReference>
<dbReference type="Pfam" id="PF00723">
    <property type="entry name" value="Glyco_hydro_15"/>
    <property type="match status" value="1"/>
</dbReference>
<dbReference type="GO" id="GO:0005975">
    <property type="term" value="P:carbohydrate metabolic process"/>
    <property type="evidence" value="ECO:0007669"/>
    <property type="project" value="InterPro"/>
</dbReference>
<dbReference type="RefSeq" id="WP_184554593.1">
    <property type="nucleotide sequence ID" value="NZ_BAAARS010000001.1"/>
</dbReference>
<dbReference type="Proteomes" id="UP000591537">
    <property type="component" value="Unassembled WGS sequence"/>
</dbReference>
<dbReference type="AlphaFoldDB" id="A0A7W9T5B0"/>
<protein>
    <submittedName>
        <fullName evidence="3">GH15 family glucan-1,4-alpha-glucosidase</fullName>
    </submittedName>
</protein>
<dbReference type="Gene3D" id="1.50.10.10">
    <property type="match status" value="1"/>
</dbReference>
<dbReference type="InterPro" id="IPR045582">
    <property type="entry name" value="Trehalase-like_N"/>
</dbReference>
<dbReference type="EMBL" id="JACHGV010000001">
    <property type="protein sequence ID" value="MBB6074370.1"/>
    <property type="molecule type" value="Genomic_DNA"/>
</dbReference>
<evidence type="ECO:0000259" key="2">
    <source>
        <dbReference type="Pfam" id="PF19291"/>
    </source>
</evidence>
<sequence length="611" mass="66688">MNAPIEDYALISDLETAAMVGRDGSVDWLCLPRFDSPACLAALLGTEDNGRWRVAPVSGGHCARRSYRTDTLVLDSTWETSTGTVRVTDLMPPRAGVPCIVRLVEGLSGRVDMRSELRLRFHQGRVVPWVRETGHCTVAVAGPDAVWLGADGRVRDEGDPDATVWDFTVTAGRRLALTLAWTPSRRPAPPTPLSVPSETAVKETVDFWRRWAAQCRYQGPWREAVVRSLITLKALTYAPTGGIVAAPTTSLPGCIGGEGNWDYRFCWLRDSTRALSCLLRSGYRDEATAWLSWLVRALAGDPADLQSVYGVKGERLLPETEAPWLPGYEGSRPVRFGTSAVGGFQLDVYGEVMDTLWLSLRAGIPMPAHVWDLVESLMGFLLRHWREPDQGLWQVGGPRRQFTHSKVMTWVAADRAVRMGELLGRNASSGGWQAMRDEVHRQVCREGWDPAQASFVQSYGAPGLDASSLLIPRVGFLPGRDERVRGTVRAMGSLQRGGFVRRYAQGGAGSAGEDGIDGAEGTFVSCSLWYADALAATGHRQEALEAFERVLAIRNDVGLLAEQWDPDSGRQLGNAPKAFSHIALVDTALGLSPPASRSSRGRRGAVTAGRR</sequence>
<evidence type="ECO:0000313" key="3">
    <source>
        <dbReference type="EMBL" id="MBB6074370.1"/>
    </source>
</evidence>